<accession>A0A923KR85</accession>
<dbReference type="SUPFAM" id="SSF54001">
    <property type="entry name" value="Cysteine proteinases"/>
    <property type="match status" value="1"/>
</dbReference>
<dbReference type="Gene3D" id="2.60.120.1130">
    <property type="match status" value="1"/>
</dbReference>
<dbReference type="Proteomes" id="UP000634011">
    <property type="component" value="Unassembled WGS sequence"/>
</dbReference>
<evidence type="ECO:0000313" key="3">
    <source>
        <dbReference type="EMBL" id="MBC3863726.1"/>
    </source>
</evidence>
<name>A0A923KR85_9BURK</name>
<dbReference type="AlphaFoldDB" id="A0A923KR85"/>
<gene>
    <name evidence="3" type="ORF">H8K32_16585</name>
</gene>
<feature type="domain" description="Transglutaminase-like" evidence="1">
    <location>
        <begin position="255"/>
        <end position="332"/>
    </location>
</feature>
<dbReference type="RefSeq" id="WP_186913673.1">
    <property type="nucleotide sequence ID" value="NZ_JACOFV010000017.1"/>
</dbReference>
<dbReference type="Gene3D" id="3.10.620.30">
    <property type="match status" value="1"/>
</dbReference>
<protein>
    <submittedName>
        <fullName evidence="3">DUF3857 and transglutaminase domain-containing protein</fullName>
    </submittedName>
</protein>
<dbReference type="Pfam" id="PF01841">
    <property type="entry name" value="Transglut_core"/>
    <property type="match status" value="1"/>
</dbReference>
<feature type="domain" description="DUF3857" evidence="2">
    <location>
        <begin position="44"/>
        <end position="204"/>
    </location>
</feature>
<organism evidence="3 4">
    <name type="scientific">Undibacterium jejuense</name>
    <dbReference type="NCBI Taxonomy" id="1344949"/>
    <lineage>
        <taxon>Bacteria</taxon>
        <taxon>Pseudomonadati</taxon>
        <taxon>Pseudomonadota</taxon>
        <taxon>Betaproteobacteria</taxon>
        <taxon>Burkholderiales</taxon>
        <taxon>Oxalobacteraceae</taxon>
        <taxon>Undibacterium</taxon>
    </lineage>
</organism>
<evidence type="ECO:0000313" key="4">
    <source>
        <dbReference type="Proteomes" id="UP000634011"/>
    </source>
</evidence>
<sequence length="625" mass="69594">MDNNKKLLAISIASIFALPLIAYAEGEGHYRSLFQHTDVTINADSTSVVDEEYIWRGVDQQGANGLGQQYLSFDQDKQELEIIEAETIRANGEKIKVPASDIKLQDGMLGGISYPHRKLYQITFSKLSPGDAIHLHYRQKQTKLDLPGGDSHSTYYNRDVIRDDTSYSLHYPETMSLHIASNELDKTEDKISNGTHTIKWTHHSTDTRTNDPNMVNAWRQTPYVMVSSFKDLKAIADAYQIGATEKARITPEVQALAASLVQGRSTDADKAKVIYDWVRKNIRYVASYIGDGGFVPNDTKTILEKRYGDCKDHATILEALLEASGIPTSQVLINASTDSYTMLPIPVFNYNHAINYLPSLNLFLDSTSDQTPYGLLPEMDTSHTVLVTKNFKEVSQTPPISTGGFKMLRQTKIDLAVDGSATRTTDITGYGLAAVSVKTLLDGIGPGKESDWARKTLANSGMHGSSEFKALPSNDPLKLSYRYTEKVSNFISQPEASTINFYVALQGPIAAGSILRRFTEKDRKSDFKCDAFAIEDQVEINLAPELKVLFVPKDVHIKEGDIFFDAVYQRHGNTYSVNRTWGSTSTKAWCAPKEYDAMKKAMNNIDKAIGGRLLFMNKNEARSDL</sequence>
<dbReference type="EMBL" id="JACOFV010000017">
    <property type="protein sequence ID" value="MBC3863726.1"/>
    <property type="molecule type" value="Genomic_DNA"/>
</dbReference>
<proteinExistence type="predicted"/>
<dbReference type="Gene3D" id="2.60.40.3140">
    <property type="match status" value="1"/>
</dbReference>
<evidence type="ECO:0000259" key="1">
    <source>
        <dbReference type="Pfam" id="PF01841"/>
    </source>
</evidence>
<dbReference type="InterPro" id="IPR002931">
    <property type="entry name" value="Transglutaminase-like"/>
</dbReference>
<comment type="caution">
    <text evidence="3">The sequence shown here is derived from an EMBL/GenBank/DDBJ whole genome shotgun (WGS) entry which is preliminary data.</text>
</comment>
<reference evidence="3" key="1">
    <citation type="submission" date="2020-08" db="EMBL/GenBank/DDBJ databases">
        <title>Novel species isolated from subtropical streams in China.</title>
        <authorList>
            <person name="Lu H."/>
        </authorList>
    </citation>
    <scope>NUCLEOTIDE SEQUENCE</scope>
    <source>
        <strain evidence="3">KACC 12607</strain>
    </source>
</reference>
<keyword evidence="4" id="KW-1185">Reference proteome</keyword>
<dbReference type="Pfam" id="PF12969">
    <property type="entry name" value="DUF3857"/>
    <property type="match status" value="1"/>
</dbReference>
<evidence type="ECO:0000259" key="2">
    <source>
        <dbReference type="Pfam" id="PF12969"/>
    </source>
</evidence>
<dbReference type="InterPro" id="IPR024618">
    <property type="entry name" value="DUF3857"/>
</dbReference>
<dbReference type="InterPro" id="IPR038765">
    <property type="entry name" value="Papain-like_cys_pep_sf"/>
</dbReference>